<keyword evidence="1" id="KW-0732">Signal</keyword>
<dbReference type="EMBL" id="JASGBH010000012">
    <property type="protein sequence ID" value="MDI9235054.1"/>
    <property type="molecule type" value="Genomic_DNA"/>
</dbReference>
<sequence>MKRHVALTALALTALGVGLSHLQWMPTDNGHLLAIDGRAVDVQGWVSDTANRLQRDCAVVQKLNAQDALHAQALAAVRAYSPPASNSARFQAAWRSGPWVLVEAQFDALLPSVVLLRDVAGLVQIEPQGIWSGQTHPWRAAPLIRRYLAQQVPTAPPALLACFEPQLVH</sequence>
<feature type="chain" id="PRO_5045841442" evidence="1">
    <location>
        <begin position="23"/>
        <end position="169"/>
    </location>
</feature>
<reference evidence="2" key="1">
    <citation type="submission" date="2023-05" db="EMBL/GenBank/DDBJ databases">
        <title>Limnohabitans sp. strain HM2-2 Genome sequencing and assembly.</title>
        <authorList>
            <person name="Jung Y."/>
        </authorList>
    </citation>
    <scope>NUCLEOTIDE SEQUENCE</scope>
    <source>
        <strain evidence="2">HM2-2</strain>
    </source>
</reference>
<comment type="caution">
    <text evidence="2">The sequence shown here is derived from an EMBL/GenBank/DDBJ whole genome shotgun (WGS) entry which is preliminary data.</text>
</comment>
<gene>
    <name evidence="2" type="ORF">QLQ16_14535</name>
</gene>
<evidence type="ECO:0000313" key="2">
    <source>
        <dbReference type="EMBL" id="MDI9235054.1"/>
    </source>
</evidence>
<accession>A0ABT6XAT8</accession>
<protein>
    <submittedName>
        <fullName evidence="2">Uncharacterized protein</fullName>
    </submittedName>
</protein>
<organism evidence="2 3">
    <name type="scientific">Limnohabitans lacus</name>
    <dbReference type="NCBI Taxonomy" id="3045173"/>
    <lineage>
        <taxon>Bacteria</taxon>
        <taxon>Pseudomonadati</taxon>
        <taxon>Pseudomonadota</taxon>
        <taxon>Betaproteobacteria</taxon>
        <taxon>Burkholderiales</taxon>
        <taxon>Comamonadaceae</taxon>
        <taxon>Limnohabitans</taxon>
    </lineage>
</organism>
<name>A0ABT6XAT8_9BURK</name>
<dbReference type="RefSeq" id="WP_283225396.1">
    <property type="nucleotide sequence ID" value="NZ_JASGBH010000012.1"/>
</dbReference>
<proteinExistence type="predicted"/>
<feature type="signal peptide" evidence="1">
    <location>
        <begin position="1"/>
        <end position="22"/>
    </location>
</feature>
<evidence type="ECO:0000256" key="1">
    <source>
        <dbReference type="SAM" id="SignalP"/>
    </source>
</evidence>
<dbReference type="Proteomes" id="UP001431902">
    <property type="component" value="Unassembled WGS sequence"/>
</dbReference>
<keyword evidence="3" id="KW-1185">Reference proteome</keyword>
<evidence type="ECO:0000313" key="3">
    <source>
        <dbReference type="Proteomes" id="UP001431902"/>
    </source>
</evidence>